<dbReference type="Gene3D" id="3.90.70.10">
    <property type="entry name" value="Cysteine proteinases"/>
    <property type="match status" value="1"/>
</dbReference>
<dbReference type="Gene3D" id="1.20.1560.10">
    <property type="entry name" value="ABC transporter type 1, transmembrane domain"/>
    <property type="match status" value="1"/>
</dbReference>
<keyword evidence="9 11" id="KW-0472">Membrane</keyword>
<dbReference type="OrthoDB" id="9806127at2"/>
<keyword evidence="7" id="KW-0653">Protein transport</keyword>
<dbReference type="PANTHER" id="PTHR24221:SF654">
    <property type="entry name" value="ATP-BINDING CASSETTE SUB-FAMILY B MEMBER 6"/>
    <property type="match status" value="1"/>
</dbReference>
<protein>
    <recommendedName>
        <fullName evidence="17">ABC transporter</fullName>
    </recommendedName>
</protein>
<dbReference type="GO" id="GO:0016887">
    <property type="term" value="F:ATP hydrolysis activity"/>
    <property type="evidence" value="ECO:0007669"/>
    <property type="project" value="InterPro"/>
</dbReference>
<evidence type="ECO:0000313" key="16">
    <source>
        <dbReference type="Proteomes" id="UP000054773"/>
    </source>
</evidence>
<sequence length="723" mass="79889">MNIGNGFKRIQKTPTILQMEAVECGAVALAIVLAYYDRWIPLDVLRMDCGVSRDGSRADNIYRAAVLHGLDVEAYSLEPADILECRLPAIIHWEFNHFVVLEGASKHHVYINDPAYGRRKLSVQEFDEGFTGVLLELTPTPQFVKAGHKPKIFSSLMARLRHSKEAVGFIILATLSLAIPGIAIAGLNKIFIDEVLIQQLNHWQRPVLLGLLIAGAFSALLTWYQRTMLSRLEVKMALVNGASFFWHLIRLPMSFFNQRYLGDILNRLQSSDSVASLVSQQFGTNLVSLLLALIYLGILFLLSVPLTLLVLLATAINIIALLVIAQKRSSESQRQTKAQNKLMSTAISGLQMIETYKASGAEQDFFKKFAGMHANYLTAEQQLSWTRDCFAALPLALDLLTNAGILCFGAWLAIAGQLSIGTVVAFQILYRSFIQPVKMLVMLAGTIQDIAADLFHLEDITSHPVARRYEPASEKSAAPHAKLNGHVVFEQVTFGYSPLAEPLLRDFSLDIQPGRRLALVGSSGSGKSTIGKLLLGFYEPWSGRILIDGQELHQIPNAIRVNSIASVDQDISLFHATLKDNLTLWDPTVDDEDILNACKAVFMHDMIAGEREMGYESMINEGGSNFSGGQRQRLEIARAMLQKPSILILDEATSALDAQMEKAIDTALRRLGCTLLIISHRLSTIRDADEIIVLEQGQVIERGSHDQLLALNGAYCRLLASEA</sequence>
<dbReference type="InterPro" id="IPR039421">
    <property type="entry name" value="Type_1_exporter"/>
</dbReference>
<dbReference type="GO" id="GO:0043213">
    <property type="term" value="P:bacteriocin transport"/>
    <property type="evidence" value="ECO:0007669"/>
    <property type="project" value="UniProtKB-KW"/>
</dbReference>
<evidence type="ECO:0000256" key="2">
    <source>
        <dbReference type="ARBA" id="ARBA00022448"/>
    </source>
</evidence>
<dbReference type="Pfam" id="PF03412">
    <property type="entry name" value="Peptidase_C39"/>
    <property type="match status" value="1"/>
</dbReference>
<feature type="domain" description="ABC transmembrane type-1" evidence="13">
    <location>
        <begin position="169"/>
        <end position="449"/>
    </location>
</feature>
<evidence type="ECO:0000259" key="14">
    <source>
        <dbReference type="PROSITE" id="PS50990"/>
    </source>
</evidence>
<dbReference type="GO" id="GO:0034040">
    <property type="term" value="F:ATPase-coupled lipid transmembrane transporter activity"/>
    <property type="evidence" value="ECO:0007669"/>
    <property type="project" value="TreeGrafter"/>
</dbReference>
<gene>
    <name evidence="15" type="ORF">Lery_0530</name>
</gene>
<feature type="domain" description="Peptidase C39" evidence="14">
    <location>
        <begin position="18"/>
        <end position="137"/>
    </location>
</feature>
<dbReference type="SMART" id="SM00382">
    <property type="entry name" value="AAA"/>
    <property type="match status" value="1"/>
</dbReference>
<evidence type="ECO:0000256" key="8">
    <source>
        <dbReference type="ARBA" id="ARBA00022989"/>
    </source>
</evidence>
<dbReference type="PATRIC" id="fig|448.7.peg.550"/>
<feature type="transmembrane region" description="Helical" evidence="11">
    <location>
        <begin position="405"/>
        <end position="430"/>
    </location>
</feature>
<name>A0A0W0TVE3_LEGER</name>
<dbReference type="Proteomes" id="UP000054773">
    <property type="component" value="Unassembled WGS sequence"/>
</dbReference>
<evidence type="ECO:0008006" key="17">
    <source>
        <dbReference type="Google" id="ProtNLM"/>
    </source>
</evidence>
<keyword evidence="16" id="KW-1185">Reference proteome</keyword>
<dbReference type="InterPro" id="IPR027417">
    <property type="entry name" value="P-loop_NTPase"/>
</dbReference>
<proteinExistence type="predicted"/>
<evidence type="ECO:0000256" key="11">
    <source>
        <dbReference type="SAM" id="Phobius"/>
    </source>
</evidence>
<dbReference type="SUPFAM" id="SSF52540">
    <property type="entry name" value="P-loop containing nucleoside triphosphate hydrolases"/>
    <property type="match status" value="1"/>
</dbReference>
<evidence type="ECO:0000256" key="10">
    <source>
        <dbReference type="ARBA" id="ARBA00043264"/>
    </source>
</evidence>
<keyword evidence="4 11" id="KW-0812">Transmembrane</keyword>
<dbReference type="InterPro" id="IPR022514">
    <property type="entry name" value="NHPM_micro_ABC1"/>
</dbReference>
<evidence type="ECO:0000256" key="7">
    <source>
        <dbReference type="ARBA" id="ARBA00022927"/>
    </source>
</evidence>
<dbReference type="Pfam" id="PF00664">
    <property type="entry name" value="ABC_membrane"/>
    <property type="match status" value="1"/>
</dbReference>
<dbReference type="EMBL" id="LNYA01000003">
    <property type="protein sequence ID" value="KTC99629.1"/>
    <property type="molecule type" value="Genomic_DNA"/>
</dbReference>
<feature type="domain" description="ABC transporter" evidence="12">
    <location>
        <begin position="487"/>
        <end position="721"/>
    </location>
</feature>
<dbReference type="PANTHER" id="PTHR24221">
    <property type="entry name" value="ATP-BINDING CASSETTE SUB-FAMILY B"/>
    <property type="match status" value="1"/>
</dbReference>
<dbReference type="RefSeq" id="WP_058525697.1">
    <property type="nucleotide sequence ID" value="NZ_CAAAHY010000001.1"/>
</dbReference>
<evidence type="ECO:0000256" key="5">
    <source>
        <dbReference type="ARBA" id="ARBA00022741"/>
    </source>
</evidence>
<keyword evidence="2" id="KW-0813">Transport</keyword>
<keyword evidence="3" id="KW-1003">Cell membrane</keyword>
<evidence type="ECO:0000313" key="15">
    <source>
        <dbReference type="EMBL" id="KTC99629.1"/>
    </source>
</evidence>
<reference evidence="15 16" key="1">
    <citation type="submission" date="2015-11" db="EMBL/GenBank/DDBJ databases">
        <title>Genomic analysis of 38 Legionella species identifies large and diverse effector repertoires.</title>
        <authorList>
            <person name="Burstein D."/>
            <person name="Amaro F."/>
            <person name="Zusman T."/>
            <person name="Lifshitz Z."/>
            <person name="Cohen O."/>
            <person name="Gilbert J.A."/>
            <person name="Pupko T."/>
            <person name="Shuman H.A."/>
            <person name="Segal G."/>
        </authorList>
    </citation>
    <scope>NUCLEOTIDE SEQUENCE [LARGE SCALE GENOMIC DNA]</scope>
    <source>
        <strain evidence="15 16">SE-32A-C8</strain>
    </source>
</reference>
<dbReference type="InterPro" id="IPR003593">
    <property type="entry name" value="AAA+_ATPase"/>
</dbReference>
<dbReference type="GO" id="GO:0006508">
    <property type="term" value="P:proteolysis"/>
    <property type="evidence" value="ECO:0007669"/>
    <property type="project" value="InterPro"/>
</dbReference>
<dbReference type="AlphaFoldDB" id="A0A0W0TVE3"/>
<keyword evidence="10" id="KW-0080">Bacteriocin transport</keyword>
<dbReference type="GO" id="GO:0005524">
    <property type="term" value="F:ATP binding"/>
    <property type="evidence" value="ECO:0007669"/>
    <property type="project" value="UniProtKB-KW"/>
</dbReference>
<dbReference type="GO" id="GO:0015031">
    <property type="term" value="P:protein transport"/>
    <property type="evidence" value="ECO:0007669"/>
    <property type="project" value="UniProtKB-KW"/>
</dbReference>
<dbReference type="Pfam" id="PF00005">
    <property type="entry name" value="ABC_tran"/>
    <property type="match status" value="1"/>
</dbReference>
<dbReference type="PROSITE" id="PS50893">
    <property type="entry name" value="ABC_TRANSPORTER_2"/>
    <property type="match status" value="1"/>
</dbReference>
<keyword evidence="6" id="KW-0067">ATP-binding</keyword>
<dbReference type="FunFam" id="3.40.50.300:FF:000299">
    <property type="entry name" value="ABC transporter ATP-binding protein/permease"/>
    <property type="match status" value="1"/>
</dbReference>
<evidence type="ECO:0000256" key="3">
    <source>
        <dbReference type="ARBA" id="ARBA00022475"/>
    </source>
</evidence>
<feature type="transmembrane region" description="Helical" evidence="11">
    <location>
        <begin position="207"/>
        <end position="224"/>
    </location>
</feature>
<accession>A0A0W0TVE3</accession>
<dbReference type="InterPro" id="IPR005074">
    <property type="entry name" value="Peptidase_C39"/>
</dbReference>
<evidence type="ECO:0000259" key="12">
    <source>
        <dbReference type="PROSITE" id="PS50893"/>
    </source>
</evidence>
<feature type="transmembrane region" description="Helical" evidence="11">
    <location>
        <begin position="292"/>
        <end position="325"/>
    </location>
</feature>
<evidence type="ECO:0000256" key="4">
    <source>
        <dbReference type="ARBA" id="ARBA00022692"/>
    </source>
</evidence>
<feature type="transmembrane region" description="Helical" evidence="11">
    <location>
        <begin position="166"/>
        <end position="187"/>
    </location>
</feature>
<dbReference type="Gene3D" id="3.40.50.300">
    <property type="entry name" value="P-loop containing nucleotide triphosphate hydrolases"/>
    <property type="match status" value="1"/>
</dbReference>
<comment type="subcellular location">
    <subcellularLocation>
        <location evidence="1">Cell membrane</location>
        <topology evidence="1">Multi-pass membrane protein</topology>
    </subcellularLocation>
</comment>
<dbReference type="PROSITE" id="PS50990">
    <property type="entry name" value="PEPTIDASE_C39"/>
    <property type="match status" value="1"/>
</dbReference>
<comment type="caution">
    <text evidence="15">The sequence shown here is derived from an EMBL/GenBank/DDBJ whole genome shotgun (WGS) entry which is preliminary data.</text>
</comment>
<dbReference type="CDD" id="cd18569">
    <property type="entry name" value="ABC_6TM_NHLM_bacteriocin"/>
    <property type="match status" value="1"/>
</dbReference>
<dbReference type="NCBIfam" id="TIGR03796">
    <property type="entry name" value="NHLM_micro_ABC1"/>
    <property type="match status" value="1"/>
</dbReference>
<dbReference type="InterPro" id="IPR036640">
    <property type="entry name" value="ABC1_TM_sf"/>
</dbReference>
<dbReference type="PROSITE" id="PS00211">
    <property type="entry name" value="ABC_TRANSPORTER_1"/>
    <property type="match status" value="1"/>
</dbReference>
<dbReference type="PROSITE" id="PS50929">
    <property type="entry name" value="ABC_TM1F"/>
    <property type="match status" value="1"/>
</dbReference>
<dbReference type="GO" id="GO:0140359">
    <property type="term" value="F:ABC-type transporter activity"/>
    <property type="evidence" value="ECO:0007669"/>
    <property type="project" value="InterPro"/>
</dbReference>
<dbReference type="InterPro" id="IPR017871">
    <property type="entry name" value="ABC_transporter-like_CS"/>
</dbReference>
<dbReference type="GO" id="GO:0005886">
    <property type="term" value="C:plasma membrane"/>
    <property type="evidence" value="ECO:0007669"/>
    <property type="project" value="UniProtKB-SubCell"/>
</dbReference>
<dbReference type="InterPro" id="IPR011527">
    <property type="entry name" value="ABC1_TM_dom"/>
</dbReference>
<dbReference type="STRING" id="448.Lery_0530"/>
<dbReference type="GO" id="GO:0008233">
    <property type="term" value="F:peptidase activity"/>
    <property type="evidence" value="ECO:0007669"/>
    <property type="project" value="InterPro"/>
</dbReference>
<dbReference type="InterPro" id="IPR003439">
    <property type="entry name" value="ABC_transporter-like_ATP-bd"/>
</dbReference>
<evidence type="ECO:0000259" key="13">
    <source>
        <dbReference type="PROSITE" id="PS50929"/>
    </source>
</evidence>
<organism evidence="15 16">
    <name type="scientific">Legionella erythra</name>
    <dbReference type="NCBI Taxonomy" id="448"/>
    <lineage>
        <taxon>Bacteria</taxon>
        <taxon>Pseudomonadati</taxon>
        <taxon>Pseudomonadota</taxon>
        <taxon>Gammaproteobacteria</taxon>
        <taxon>Legionellales</taxon>
        <taxon>Legionellaceae</taxon>
        <taxon>Legionella</taxon>
    </lineage>
</organism>
<keyword evidence="5" id="KW-0547">Nucleotide-binding</keyword>
<evidence type="ECO:0000256" key="1">
    <source>
        <dbReference type="ARBA" id="ARBA00004651"/>
    </source>
</evidence>
<evidence type="ECO:0000256" key="9">
    <source>
        <dbReference type="ARBA" id="ARBA00023136"/>
    </source>
</evidence>
<dbReference type="SUPFAM" id="SSF90123">
    <property type="entry name" value="ABC transporter transmembrane region"/>
    <property type="match status" value="1"/>
</dbReference>
<evidence type="ECO:0000256" key="6">
    <source>
        <dbReference type="ARBA" id="ARBA00022840"/>
    </source>
</evidence>
<keyword evidence="8 11" id="KW-1133">Transmembrane helix</keyword>